<evidence type="ECO:0000259" key="6">
    <source>
        <dbReference type="PROSITE" id="PS50234"/>
    </source>
</evidence>
<evidence type="ECO:0000256" key="3">
    <source>
        <dbReference type="PROSITE-ProRule" id="PRU00339"/>
    </source>
</evidence>
<evidence type="ECO:0000313" key="8">
    <source>
        <dbReference type="Proteomes" id="UP001203338"/>
    </source>
</evidence>
<dbReference type="Gene3D" id="1.25.40.10">
    <property type="entry name" value="Tetratricopeptide repeat domain"/>
    <property type="match status" value="1"/>
</dbReference>
<gene>
    <name evidence="7" type="ORF">M3P05_07465</name>
</gene>
<dbReference type="SUPFAM" id="SSF48452">
    <property type="entry name" value="TPR-like"/>
    <property type="match status" value="1"/>
</dbReference>
<keyword evidence="5" id="KW-0472">Membrane</keyword>
<feature type="compositionally biased region" description="Low complexity" evidence="4">
    <location>
        <begin position="456"/>
        <end position="500"/>
    </location>
</feature>
<dbReference type="PANTHER" id="PTHR22550:SF14">
    <property type="entry name" value="VWFA DOMAIN-CONTAINING PROTEIN"/>
    <property type="match status" value="1"/>
</dbReference>
<feature type="domain" description="VWFA" evidence="6">
    <location>
        <begin position="98"/>
        <end position="298"/>
    </location>
</feature>
<evidence type="ECO:0000256" key="2">
    <source>
        <dbReference type="ARBA" id="ARBA00022803"/>
    </source>
</evidence>
<name>A0ABT0PEY9_9GAMM</name>
<keyword evidence="2 3" id="KW-0802">TPR repeat</keyword>
<keyword evidence="5" id="KW-1133">Transmembrane helix</keyword>
<dbReference type="PROSITE" id="PS50234">
    <property type="entry name" value="VWFA"/>
    <property type="match status" value="1"/>
</dbReference>
<evidence type="ECO:0000256" key="1">
    <source>
        <dbReference type="ARBA" id="ARBA00022737"/>
    </source>
</evidence>
<keyword evidence="8" id="KW-1185">Reference proteome</keyword>
<proteinExistence type="predicted"/>
<protein>
    <submittedName>
        <fullName evidence="7">VWA domain-containing protein</fullName>
    </submittedName>
</protein>
<sequence>MDIASIFSNFHLLRPWWLLGAIPVFLLIWKLWQQRQQSGKWQKIIPAHLLSHLVENDDQPFSRLPALLTLIAGLITVIALSGPAWRQISTPVEKSRSPLVLVVDLSQSMLAADPSPNRLTRAKQKLTDILRLRQDGLTGLITFAGSSHIVAPLTDDNATLVNLVRSLHPNIMPIAGSHPEKAIAQAVELLRQGAGQAGEILMLTDEITSSQAKAINGELAGTGDTLSILGIGTEAGAPIPAESGGFIRNRDGAIVMAQLDRSALQNAAAQNGGLYRDLSLDNSDINSLLPKASVTDETVRVDRTWDSWHDEGRWLALLILPFAALAFRRGWLFSLFILCFALPPQNSYAFEWNDLWQTRDQTAMKLIEEDPKKATEIFENPVWKAEALDRSGDFSEAAKLFGEQDTPENYYNQGNALARGGELEKALKAYDKALAGKPDFAAAKGNRKIVEDLLKQQQQQEQKNQNQQNQNQDNSENQKQDNNQPQQDSDQSNNDQNQGQNKDDNQNSDQDDQNQDNSSKEEQNKKDQSSSQNNDSANDQQDKDNPQQQNQAEQEQEENQEQYSSPMETQNEESSQDSADTNAWLRRIPDDPGGLLRRKFEQQQQQRAPVQQGEKTW</sequence>
<dbReference type="InterPro" id="IPR002035">
    <property type="entry name" value="VWF_A"/>
</dbReference>
<accession>A0ABT0PEY9</accession>
<dbReference type="InterPro" id="IPR013105">
    <property type="entry name" value="TPR_2"/>
</dbReference>
<reference evidence="7 8" key="1">
    <citation type="submission" date="2022-05" db="EMBL/GenBank/DDBJ databases">
        <authorList>
            <person name="Park J.-S."/>
        </authorList>
    </citation>
    <scope>NUCLEOTIDE SEQUENCE [LARGE SCALE GENOMIC DNA]</scope>
    <source>
        <strain evidence="7 8">2012CJ34-2</strain>
    </source>
</reference>
<feature type="transmembrane region" description="Helical" evidence="5">
    <location>
        <begin position="12"/>
        <end position="32"/>
    </location>
</feature>
<comment type="caution">
    <text evidence="7">The sequence shown here is derived from an EMBL/GenBank/DDBJ whole genome shotgun (WGS) entry which is preliminary data.</text>
</comment>
<dbReference type="Pfam" id="PF07719">
    <property type="entry name" value="TPR_2"/>
    <property type="match status" value="1"/>
</dbReference>
<dbReference type="SUPFAM" id="SSF53300">
    <property type="entry name" value="vWA-like"/>
    <property type="match status" value="1"/>
</dbReference>
<dbReference type="PROSITE" id="PS50293">
    <property type="entry name" value="TPR_REGION"/>
    <property type="match status" value="1"/>
</dbReference>
<dbReference type="InterPro" id="IPR036465">
    <property type="entry name" value="vWFA_dom_sf"/>
</dbReference>
<keyword evidence="5" id="KW-0812">Transmembrane</keyword>
<dbReference type="SMART" id="SM00327">
    <property type="entry name" value="VWA"/>
    <property type="match status" value="1"/>
</dbReference>
<evidence type="ECO:0000256" key="5">
    <source>
        <dbReference type="SAM" id="Phobius"/>
    </source>
</evidence>
<feature type="region of interest" description="Disordered" evidence="4">
    <location>
        <begin position="455"/>
        <end position="617"/>
    </location>
</feature>
<dbReference type="Pfam" id="PF13519">
    <property type="entry name" value="VWA_2"/>
    <property type="match status" value="1"/>
</dbReference>
<organism evidence="7 8">
    <name type="scientific">Parendozoicomonas callyspongiae</name>
    <dbReference type="NCBI Taxonomy" id="2942213"/>
    <lineage>
        <taxon>Bacteria</taxon>
        <taxon>Pseudomonadati</taxon>
        <taxon>Pseudomonadota</taxon>
        <taxon>Gammaproteobacteria</taxon>
        <taxon>Oceanospirillales</taxon>
        <taxon>Endozoicomonadaceae</taxon>
        <taxon>Parendozoicomonas</taxon>
    </lineage>
</organism>
<dbReference type="InterPro" id="IPR011990">
    <property type="entry name" value="TPR-like_helical_dom_sf"/>
</dbReference>
<feature type="transmembrane region" description="Helical" evidence="5">
    <location>
        <begin position="64"/>
        <end position="85"/>
    </location>
</feature>
<feature type="compositionally biased region" description="Low complexity" evidence="4">
    <location>
        <begin position="602"/>
        <end position="617"/>
    </location>
</feature>
<dbReference type="PROSITE" id="PS50005">
    <property type="entry name" value="TPR"/>
    <property type="match status" value="1"/>
</dbReference>
<dbReference type="Gene3D" id="3.40.50.410">
    <property type="entry name" value="von Willebrand factor, type A domain"/>
    <property type="match status" value="1"/>
</dbReference>
<keyword evidence="1" id="KW-0677">Repeat</keyword>
<feature type="repeat" description="TPR" evidence="3">
    <location>
        <begin position="407"/>
        <end position="440"/>
    </location>
</feature>
<dbReference type="InterPro" id="IPR050768">
    <property type="entry name" value="UPF0353/GerABKA_families"/>
</dbReference>
<feature type="compositionally biased region" description="Low complexity" evidence="4">
    <location>
        <begin position="529"/>
        <end position="539"/>
    </location>
</feature>
<dbReference type="PANTHER" id="PTHR22550">
    <property type="entry name" value="SPORE GERMINATION PROTEIN"/>
    <property type="match status" value="1"/>
</dbReference>
<dbReference type="EMBL" id="JAMFLX010000008">
    <property type="protein sequence ID" value="MCL6269776.1"/>
    <property type="molecule type" value="Genomic_DNA"/>
</dbReference>
<feature type="compositionally biased region" description="Basic and acidic residues" evidence="4">
    <location>
        <begin position="518"/>
        <end position="528"/>
    </location>
</feature>
<dbReference type="RefSeq" id="WP_249698865.1">
    <property type="nucleotide sequence ID" value="NZ_JAMFLX010000008.1"/>
</dbReference>
<dbReference type="InterPro" id="IPR019734">
    <property type="entry name" value="TPR_rpt"/>
</dbReference>
<evidence type="ECO:0000313" key="7">
    <source>
        <dbReference type="EMBL" id="MCL6269776.1"/>
    </source>
</evidence>
<dbReference type="Proteomes" id="UP001203338">
    <property type="component" value="Unassembled WGS sequence"/>
</dbReference>
<evidence type="ECO:0000256" key="4">
    <source>
        <dbReference type="SAM" id="MobiDB-lite"/>
    </source>
</evidence>